<dbReference type="AlphaFoldDB" id="A0A4U1JA25"/>
<keyword evidence="4" id="KW-1185">Reference proteome</keyword>
<keyword evidence="3" id="KW-0378">Hydrolase</keyword>
<dbReference type="RefSeq" id="WP_136930844.1">
    <property type="nucleotide sequence ID" value="NZ_SSMQ01000021.1"/>
</dbReference>
<dbReference type="PROSITE" id="PS51257">
    <property type="entry name" value="PROKAR_LIPOPROTEIN"/>
    <property type="match status" value="1"/>
</dbReference>
<proteinExistence type="predicted"/>
<evidence type="ECO:0000313" key="4">
    <source>
        <dbReference type="Proteomes" id="UP000309215"/>
    </source>
</evidence>
<feature type="chain" id="PRO_5020184055" evidence="2">
    <location>
        <begin position="25"/>
        <end position="299"/>
    </location>
</feature>
<dbReference type="Gene3D" id="3.40.50.1110">
    <property type="entry name" value="SGNH hydrolase"/>
    <property type="match status" value="1"/>
</dbReference>
<feature type="compositionally biased region" description="Low complexity" evidence="1">
    <location>
        <begin position="48"/>
        <end position="87"/>
    </location>
</feature>
<accession>A0A4U1JA25</accession>
<dbReference type="CDD" id="cd00229">
    <property type="entry name" value="SGNH_hydrolase"/>
    <property type="match status" value="1"/>
</dbReference>
<dbReference type="OrthoDB" id="1067216at2"/>
<feature type="signal peptide" evidence="2">
    <location>
        <begin position="1"/>
        <end position="24"/>
    </location>
</feature>
<protein>
    <submittedName>
        <fullName evidence="3">SGNH/GDSL hydrolase family protein</fullName>
    </submittedName>
</protein>
<comment type="caution">
    <text evidence="3">The sequence shown here is derived from an EMBL/GenBank/DDBJ whole genome shotgun (WGS) entry which is preliminary data.</text>
</comment>
<dbReference type="Proteomes" id="UP000309215">
    <property type="component" value="Unassembled WGS sequence"/>
</dbReference>
<feature type="compositionally biased region" description="Polar residues" evidence="1">
    <location>
        <begin position="289"/>
        <end position="299"/>
    </location>
</feature>
<feature type="region of interest" description="Disordered" evidence="1">
    <location>
        <begin position="259"/>
        <end position="299"/>
    </location>
</feature>
<evidence type="ECO:0000256" key="1">
    <source>
        <dbReference type="SAM" id="MobiDB-lite"/>
    </source>
</evidence>
<sequence length="299" mass="31346">MRSSSFAPLLAPTLLYLVGACASAAPPEAQPGTPASATHVQGDVAAPPEARTSPAVAAAEAPAPEAAGASMAAPAAAPTGAAGEVPPEAAPPIEPRSIVLHIGDSFLMAGFSQALRPKMKAVGALYEVRSEQASYTTSWHLKLAKLVGDYHPDLVIINLGANEVTLTDPAARADAVERLVKIVGNRPCVWVSPPLWRKDTGIIEIFRKHTSPCRFFDSDAHAGPISRQPDGIHPDAAGGTAWADAFFRWLLAERAPMPREGEALPKGSGRHAVNPWRLRPEKNGASPGPSLQKTAQTQL</sequence>
<reference evidence="3 4" key="1">
    <citation type="submission" date="2019-04" db="EMBL/GenBank/DDBJ databases">
        <authorList>
            <person name="Li Y."/>
            <person name="Wang J."/>
        </authorList>
    </citation>
    <scope>NUCLEOTIDE SEQUENCE [LARGE SCALE GENOMIC DNA]</scope>
    <source>
        <strain evidence="3 4">DSM 14668</strain>
    </source>
</reference>
<gene>
    <name evidence="3" type="ORF">E8A74_21085</name>
</gene>
<dbReference type="EMBL" id="SSMQ01000021">
    <property type="protein sequence ID" value="TKD05296.1"/>
    <property type="molecule type" value="Genomic_DNA"/>
</dbReference>
<organism evidence="3 4">
    <name type="scientific">Polyangium fumosum</name>
    <dbReference type="NCBI Taxonomy" id="889272"/>
    <lineage>
        <taxon>Bacteria</taxon>
        <taxon>Pseudomonadati</taxon>
        <taxon>Myxococcota</taxon>
        <taxon>Polyangia</taxon>
        <taxon>Polyangiales</taxon>
        <taxon>Polyangiaceae</taxon>
        <taxon>Polyangium</taxon>
    </lineage>
</organism>
<evidence type="ECO:0000313" key="3">
    <source>
        <dbReference type="EMBL" id="TKD05296.1"/>
    </source>
</evidence>
<keyword evidence="2" id="KW-0732">Signal</keyword>
<evidence type="ECO:0000256" key="2">
    <source>
        <dbReference type="SAM" id="SignalP"/>
    </source>
</evidence>
<dbReference type="SUPFAM" id="SSF52266">
    <property type="entry name" value="SGNH hydrolase"/>
    <property type="match status" value="1"/>
</dbReference>
<feature type="region of interest" description="Disordered" evidence="1">
    <location>
        <begin position="27"/>
        <end position="90"/>
    </location>
</feature>
<dbReference type="GO" id="GO:0016788">
    <property type="term" value="F:hydrolase activity, acting on ester bonds"/>
    <property type="evidence" value="ECO:0007669"/>
    <property type="project" value="UniProtKB-ARBA"/>
</dbReference>
<name>A0A4U1JA25_9BACT</name>
<dbReference type="InterPro" id="IPR036514">
    <property type="entry name" value="SGNH_hydro_sf"/>
</dbReference>